<dbReference type="Proteomes" id="UP000290288">
    <property type="component" value="Unassembled WGS sequence"/>
</dbReference>
<proteinExistence type="predicted"/>
<dbReference type="EMBL" id="SDEE01001707">
    <property type="protein sequence ID" value="RXW11661.1"/>
    <property type="molecule type" value="Genomic_DNA"/>
</dbReference>
<keyword evidence="5" id="KW-1185">Reference proteome</keyword>
<evidence type="ECO:0000313" key="4">
    <source>
        <dbReference type="EMBL" id="RXW11661.1"/>
    </source>
</evidence>
<comment type="caution">
    <text evidence="4">The sequence shown here is derived from an EMBL/GenBank/DDBJ whole genome shotgun (WGS) entry which is preliminary data.</text>
</comment>
<dbReference type="Gene3D" id="3.40.50.300">
    <property type="entry name" value="P-loop containing nucleotide triphosphate hydrolases"/>
    <property type="match status" value="1"/>
</dbReference>
<evidence type="ECO:0000256" key="1">
    <source>
        <dbReference type="ARBA" id="ARBA00022737"/>
    </source>
</evidence>
<accession>A0A4Q2D0B6</accession>
<dbReference type="OrthoDB" id="5971939at2759"/>
<evidence type="ECO:0000259" key="3">
    <source>
        <dbReference type="Pfam" id="PF24883"/>
    </source>
</evidence>
<gene>
    <name evidence="4" type="ORF">EST38_g14194</name>
</gene>
<dbReference type="PANTHER" id="PTHR10039:SF14">
    <property type="entry name" value="NACHT DOMAIN-CONTAINING PROTEIN"/>
    <property type="match status" value="1"/>
</dbReference>
<evidence type="ECO:0000313" key="5">
    <source>
        <dbReference type="Proteomes" id="UP000290288"/>
    </source>
</evidence>
<feature type="chain" id="PRO_5020856886" description="Nephrocystin 3-like N-terminal domain-containing protein" evidence="2">
    <location>
        <begin position="19"/>
        <end position="193"/>
    </location>
</feature>
<dbReference type="AlphaFoldDB" id="A0A4Q2D0B6"/>
<name>A0A4Q2D0B6_9AGAR</name>
<evidence type="ECO:0000256" key="2">
    <source>
        <dbReference type="SAM" id="SignalP"/>
    </source>
</evidence>
<sequence length="193" mass="21401">MLRCFVSVLIGWQLLVEKTAPNALYNSSARFDAPKCDEDTRIEVTSEIMGWIEDRETPHRLLCMTGAAGAGKSTLQQTIAEKCGEGNILASSFFFSAEDTSRNTIGAVIPTIAYQLGRKHPALKQCIKKAVEEESLIFSQSLRAQIVALIVEPFERLRDKGIKLHSLPYAILIDGLDECKGEDRQAELLTAMR</sequence>
<dbReference type="InterPro" id="IPR056884">
    <property type="entry name" value="NPHP3-like_N"/>
</dbReference>
<dbReference type="Pfam" id="PF24883">
    <property type="entry name" value="NPHP3_N"/>
    <property type="match status" value="1"/>
</dbReference>
<feature type="domain" description="Nephrocystin 3-like N-terminal" evidence="3">
    <location>
        <begin position="46"/>
        <end position="190"/>
    </location>
</feature>
<dbReference type="SUPFAM" id="SSF52540">
    <property type="entry name" value="P-loop containing nucleoside triphosphate hydrolases"/>
    <property type="match status" value="1"/>
</dbReference>
<reference evidence="4 5" key="1">
    <citation type="submission" date="2019-01" db="EMBL/GenBank/DDBJ databases">
        <title>Draft genome sequence of Psathyrella aberdarensis IHI B618.</title>
        <authorList>
            <person name="Buettner E."/>
            <person name="Kellner H."/>
        </authorList>
    </citation>
    <scope>NUCLEOTIDE SEQUENCE [LARGE SCALE GENOMIC DNA]</scope>
    <source>
        <strain evidence="4 5">IHI B618</strain>
    </source>
</reference>
<protein>
    <recommendedName>
        <fullName evidence="3">Nephrocystin 3-like N-terminal domain-containing protein</fullName>
    </recommendedName>
</protein>
<feature type="signal peptide" evidence="2">
    <location>
        <begin position="1"/>
        <end position="18"/>
    </location>
</feature>
<dbReference type="PANTHER" id="PTHR10039">
    <property type="entry name" value="AMELOGENIN"/>
    <property type="match status" value="1"/>
</dbReference>
<dbReference type="STRING" id="2316362.A0A4Q2D0B6"/>
<organism evidence="4 5">
    <name type="scientific">Candolleomyces aberdarensis</name>
    <dbReference type="NCBI Taxonomy" id="2316362"/>
    <lineage>
        <taxon>Eukaryota</taxon>
        <taxon>Fungi</taxon>
        <taxon>Dikarya</taxon>
        <taxon>Basidiomycota</taxon>
        <taxon>Agaricomycotina</taxon>
        <taxon>Agaricomycetes</taxon>
        <taxon>Agaricomycetidae</taxon>
        <taxon>Agaricales</taxon>
        <taxon>Agaricineae</taxon>
        <taxon>Psathyrellaceae</taxon>
        <taxon>Candolleomyces</taxon>
    </lineage>
</organism>
<keyword evidence="2" id="KW-0732">Signal</keyword>
<feature type="non-terminal residue" evidence="4">
    <location>
        <position position="193"/>
    </location>
</feature>
<keyword evidence="1" id="KW-0677">Repeat</keyword>
<dbReference type="InterPro" id="IPR027417">
    <property type="entry name" value="P-loop_NTPase"/>
</dbReference>